<evidence type="ECO:0000313" key="1">
    <source>
        <dbReference type="EMBL" id="KAJ9642067.1"/>
    </source>
</evidence>
<protein>
    <submittedName>
        <fullName evidence="1">Uncharacterized protein</fullName>
    </submittedName>
</protein>
<reference evidence="1" key="1">
    <citation type="submission" date="2022-10" db="EMBL/GenBank/DDBJ databases">
        <title>Culturing micro-colonial fungi from biological soil crusts in the Mojave desert and describing Neophaeococcomyces mojavensis, and introducing the new genera and species Taxawa tesnikishii.</title>
        <authorList>
            <person name="Kurbessoian T."/>
            <person name="Stajich J.E."/>
        </authorList>
    </citation>
    <scope>NUCLEOTIDE SEQUENCE</scope>
    <source>
        <strain evidence="1">JES_115</strain>
    </source>
</reference>
<gene>
    <name evidence="1" type="ORF">H2199_005282</name>
</gene>
<accession>A0ACC2Z2U8</accession>
<proteinExistence type="predicted"/>
<dbReference type="EMBL" id="JAPDRP010000014">
    <property type="protein sequence ID" value="KAJ9642067.1"/>
    <property type="molecule type" value="Genomic_DNA"/>
</dbReference>
<evidence type="ECO:0000313" key="2">
    <source>
        <dbReference type="Proteomes" id="UP001172680"/>
    </source>
</evidence>
<comment type="caution">
    <text evidence="1">The sequence shown here is derived from an EMBL/GenBank/DDBJ whole genome shotgun (WGS) entry which is preliminary data.</text>
</comment>
<dbReference type="Proteomes" id="UP001172680">
    <property type="component" value="Unassembled WGS sequence"/>
</dbReference>
<name>A0ACC2Z2U8_9PEZI</name>
<organism evidence="1 2">
    <name type="scientific">Coniosporium tulheliwenetii</name>
    <dbReference type="NCBI Taxonomy" id="3383036"/>
    <lineage>
        <taxon>Eukaryota</taxon>
        <taxon>Fungi</taxon>
        <taxon>Dikarya</taxon>
        <taxon>Ascomycota</taxon>
        <taxon>Pezizomycotina</taxon>
        <taxon>Dothideomycetes</taxon>
        <taxon>Dothideomycetes incertae sedis</taxon>
        <taxon>Coniosporium</taxon>
    </lineage>
</organism>
<sequence length="172" mass="18833">MFSLATIDEKIYVRDRTTDEPLTGLPMGFHQAESVAEYRALVGNGPVIRPADEKDDAASSIYPSIGKASTIGPEDPLPGGTVEIYSGTIPGVTEAQGWIFSLGCQWGFTKQNVWIGFLRAPPPQQDPEHPMRPTYRIADGAILVLKLNLTRLPAWEPAVVNGTKAFKRSHHH</sequence>
<keyword evidence="2" id="KW-1185">Reference proteome</keyword>